<evidence type="ECO:0000256" key="1">
    <source>
        <dbReference type="SAM" id="MobiDB-lite"/>
    </source>
</evidence>
<organism evidence="2">
    <name type="scientific">viral metagenome</name>
    <dbReference type="NCBI Taxonomy" id="1070528"/>
    <lineage>
        <taxon>unclassified sequences</taxon>
        <taxon>metagenomes</taxon>
        <taxon>organismal metagenomes</taxon>
    </lineage>
</organism>
<sequence length="632" mass="70716">MTNSNRPELTDTSNNSRKGRKQAKIVQTVHRLDNGVDTSFVGTPLPRRGLPGKVVEKLQKPGFRFEVGDFDQPNQSPKTQFEPQMEPRNRKDPTDTDTKPKEPEKPVGEPIREVPKPEELNENIMNNNRSSGAYDNSGSRSRSSRNGNGRGRSTSRPSGNDRQAVTRTDSTTNTAYGTSSPTNPIFFTSARSNNWFSDPIHPQRFSSAENGSNSAFTIIRPGFQINAAPPTSEPWDNYYIEQPQVLNFDDQQRMEGAYKRYFSDIKQEITINTNASNAIQQVIWYDNFILHQQLGISLVATLAELMAREQWNPEFVESNLVHRGIKNLVTTNIELLQARNRAQDALALMAVPTEIIDYYQWLFQVYKKSDVVGGVTHTFMSPEMAKDLNYNQNLTGATFDATIKKLNWLDKQINIHCDRQANKNSATPGLRCGSFTQMTALLLNKTEFPFTNPRHKIGSSSSPIFNREMNAVIDNFVVYTSETENGSRTTRLYPAGNTPTVALPFAPDDVPCLVGAHLLLGFGASYTQTAGFPWFTPGVNSMLHGWTSSFMATTSSNAPGFNFLFDLRRGSDLQITNHLFKYSDGIYDADGPADGILIPKGDNVKRYQLSDNNAVLDCVKMFYEQLGVKSGY</sequence>
<dbReference type="AlphaFoldDB" id="A0A2V0RBA8"/>
<dbReference type="EMBL" id="BDQB01000275">
    <property type="protein sequence ID" value="GBH22414.1"/>
    <property type="molecule type" value="Genomic_RNA"/>
</dbReference>
<feature type="compositionally biased region" description="Polar residues" evidence="1">
    <location>
        <begin position="1"/>
        <end position="16"/>
    </location>
</feature>
<feature type="compositionally biased region" description="Polar residues" evidence="1">
    <location>
        <begin position="123"/>
        <end position="134"/>
    </location>
</feature>
<feature type="region of interest" description="Disordered" evidence="1">
    <location>
        <begin position="1"/>
        <end position="184"/>
    </location>
</feature>
<reference evidence="2" key="1">
    <citation type="submission" date="2017-04" db="EMBL/GenBank/DDBJ databases">
        <title>Unveiling RNA virosphere associated with marine microorganisms.</title>
        <authorList>
            <person name="Urayama S."/>
            <person name="Takaki Y."/>
            <person name="Nishi S."/>
            <person name="Yoshida Y."/>
            <person name="Deguchi S."/>
            <person name="Takai K."/>
            <person name="Nunoura T."/>
        </authorList>
    </citation>
    <scope>NUCLEOTIDE SEQUENCE</scope>
</reference>
<feature type="compositionally biased region" description="Low complexity" evidence="1">
    <location>
        <begin position="136"/>
        <end position="160"/>
    </location>
</feature>
<feature type="compositionally biased region" description="Basic and acidic residues" evidence="1">
    <location>
        <begin position="85"/>
        <end position="119"/>
    </location>
</feature>
<protein>
    <submittedName>
        <fullName evidence="2">Uncharacterized protein</fullName>
    </submittedName>
</protein>
<comment type="caution">
    <text evidence="2">The sequence shown here is derived from an EMBL/GenBank/DDBJ whole genome shotgun (WGS) entry which is preliminary data.</text>
</comment>
<accession>A0A2V0RBA8</accession>
<feature type="compositionally biased region" description="Polar residues" evidence="1">
    <location>
        <begin position="161"/>
        <end position="184"/>
    </location>
</feature>
<proteinExistence type="predicted"/>
<name>A0A2V0RBA8_9ZZZZ</name>
<feature type="compositionally biased region" description="Polar residues" evidence="1">
    <location>
        <begin position="72"/>
        <end position="82"/>
    </location>
</feature>
<evidence type="ECO:0000313" key="2">
    <source>
        <dbReference type="EMBL" id="GBH22414.1"/>
    </source>
</evidence>